<evidence type="ECO:0000259" key="3">
    <source>
        <dbReference type="Pfam" id="PF00501"/>
    </source>
</evidence>
<comment type="similarity">
    <text evidence="1">Belongs to the ATP-dependent AMP-binding enzyme family.</text>
</comment>
<proteinExistence type="inferred from homology"/>
<dbReference type="GO" id="GO:0016874">
    <property type="term" value="F:ligase activity"/>
    <property type="evidence" value="ECO:0007669"/>
    <property type="project" value="UniProtKB-KW"/>
</dbReference>
<feature type="domain" description="AMP-dependent synthetase/ligase" evidence="3">
    <location>
        <begin position="1"/>
        <end position="138"/>
    </location>
</feature>
<keyword evidence="6" id="KW-1185">Reference proteome</keyword>
<name>A0A6A3ATF3_HIBSY</name>
<dbReference type="Pfam" id="PF00501">
    <property type="entry name" value="AMP-binding"/>
    <property type="match status" value="1"/>
</dbReference>
<organism evidence="5 6">
    <name type="scientific">Hibiscus syriacus</name>
    <name type="common">Rose of Sharon</name>
    <dbReference type="NCBI Taxonomy" id="106335"/>
    <lineage>
        <taxon>Eukaryota</taxon>
        <taxon>Viridiplantae</taxon>
        <taxon>Streptophyta</taxon>
        <taxon>Embryophyta</taxon>
        <taxon>Tracheophyta</taxon>
        <taxon>Spermatophyta</taxon>
        <taxon>Magnoliopsida</taxon>
        <taxon>eudicotyledons</taxon>
        <taxon>Gunneridae</taxon>
        <taxon>Pentapetalae</taxon>
        <taxon>rosids</taxon>
        <taxon>malvids</taxon>
        <taxon>Malvales</taxon>
        <taxon>Malvaceae</taxon>
        <taxon>Malvoideae</taxon>
        <taxon>Hibiscus</taxon>
    </lineage>
</organism>
<reference evidence="5" key="1">
    <citation type="submission" date="2019-09" db="EMBL/GenBank/DDBJ databases">
        <title>Draft genome information of white flower Hibiscus syriacus.</title>
        <authorList>
            <person name="Kim Y.-M."/>
        </authorList>
    </citation>
    <scope>NUCLEOTIDE SEQUENCE [LARGE SCALE GENOMIC DNA]</scope>
    <source>
        <strain evidence="5">YM2019G1</strain>
    </source>
</reference>
<evidence type="ECO:0000256" key="1">
    <source>
        <dbReference type="ARBA" id="ARBA00006432"/>
    </source>
</evidence>
<keyword evidence="2" id="KW-0436">Ligase</keyword>
<dbReference type="InterPro" id="IPR020845">
    <property type="entry name" value="AMP-binding_CS"/>
</dbReference>
<gene>
    <name evidence="5" type="ORF">F3Y22_tig00110387pilonHSYRG01047</name>
</gene>
<evidence type="ECO:0000259" key="4">
    <source>
        <dbReference type="Pfam" id="PF13193"/>
    </source>
</evidence>
<dbReference type="InterPro" id="IPR000873">
    <property type="entry name" value="AMP-dep_synth/lig_dom"/>
</dbReference>
<dbReference type="AlphaFoldDB" id="A0A6A3ATF3"/>
<evidence type="ECO:0000256" key="2">
    <source>
        <dbReference type="ARBA" id="ARBA00022598"/>
    </source>
</evidence>
<dbReference type="PROSITE" id="PS00455">
    <property type="entry name" value="AMP_BINDING"/>
    <property type="match status" value="1"/>
</dbReference>
<accession>A0A6A3ATF3</accession>
<protein>
    <submittedName>
        <fullName evidence="5">RPM1-interacting protein 4 family protein</fullName>
    </submittedName>
</protein>
<evidence type="ECO:0000313" key="6">
    <source>
        <dbReference type="Proteomes" id="UP000436088"/>
    </source>
</evidence>
<dbReference type="PANTHER" id="PTHR43859">
    <property type="entry name" value="ACYL-ACTIVATING ENZYME"/>
    <property type="match status" value="1"/>
</dbReference>
<dbReference type="PANTHER" id="PTHR43859:SF11">
    <property type="entry name" value="4-COUMARATE--COA LIGASE"/>
    <property type="match status" value="1"/>
</dbReference>
<dbReference type="Gene3D" id="3.30.300.30">
    <property type="match status" value="1"/>
</dbReference>
<evidence type="ECO:0000313" key="5">
    <source>
        <dbReference type="EMBL" id="KAE8707188.1"/>
    </source>
</evidence>
<dbReference type="Gene3D" id="3.40.50.12780">
    <property type="entry name" value="N-terminal domain of ligase-like"/>
    <property type="match status" value="1"/>
</dbReference>
<dbReference type="Pfam" id="PF13193">
    <property type="entry name" value="AMP-binding_C"/>
    <property type="match status" value="1"/>
</dbReference>
<dbReference type="InterPro" id="IPR042099">
    <property type="entry name" value="ANL_N_sf"/>
</dbReference>
<sequence length="347" mass="37830">MAGAVLSALNIKLDASTLAVILQKLEAKFIFVDYEYVDVILKSLELLPKTMAKRALLVLIQKLDQATTPVENDLAAGTSNSFKYSDLLEMGETDFEVVKLKNDGDPISVGFTSGSTGEPKGVLYSNRAAYLKSLASIKQYDMGFPRCFYGRWTCFGATDGCCTWAMAARGPVVLNMIADAPSSERKPLPCKVHLTVAGVLPMSQAMETLSMQLLSLQRSLLGDLVIEEVEVKEPETMKIVQRDGKTIGEVMFRGNTLSVGGAIISTLEVEAVLLRHPKVMEAAFVGKLDEHLKVKPCAFVKLKEGYGAISCEEIVKFCQGQLPDFMVPQTVVFGELPVNSTGKVQKF</sequence>
<dbReference type="Proteomes" id="UP000436088">
    <property type="component" value="Unassembled WGS sequence"/>
</dbReference>
<feature type="domain" description="AMP-binding enzyme C-terminal" evidence="4">
    <location>
        <begin position="268"/>
        <end position="343"/>
    </location>
</feature>
<dbReference type="InterPro" id="IPR025110">
    <property type="entry name" value="AMP-bd_C"/>
</dbReference>
<dbReference type="SUPFAM" id="SSF56801">
    <property type="entry name" value="Acetyl-CoA synthetase-like"/>
    <property type="match status" value="1"/>
</dbReference>
<dbReference type="EMBL" id="VEPZ02000966">
    <property type="protein sequence ID" value="KAE8707188.1"/>
    <property type="molecule type" value="Genomic_DNA"/>
</dbReference>
<dbReference type="InterPro" id="IPR045851">
    <property type="entry name" value="AMP-bd_C_sf"/>
</dbReference>
<comment type="caution">
    <text evidence="5">The sequence shown here is derived from an EMBL/GenBank/DDBJ whole genome shotgun (WGS) entry which is preliminary data.</text>
</comment>